<name>A0ABQ3F566_9ACTN</name>
<dbReference type="Proteomes" id="UP000642673">
    <property type="component" value="Unassembled WGS sequence"/>
</dbReference>
<dbReference type="EMBL" id="BMVP01000024">
    <property type="protein sequence ID" value="GHB83678.1"/>
    <property type="molecule type" value="Genomic_DNA"/>
</dbReference>
<accession>A0ABQ3F566</accession>
<evidence type="ECO:0000256" key="1">
    <source>
        <dbReference type="SAM" id="MobiDB-lite"/>
    </source>
</evidence>
<evidence type="ECO:0000313" key="2">
    <source>
        <dbReference type="EMBL" id="GHB83678.1"/>
    </source>
</evidence>
<gene>
    <name evidence="2" type="ORF">GCM10010347_63190</name>
</gene>
<organism evidence="2 3">
    <name type="scientific">Streptomyces cirratus</name>
    <dbReference type="NCBI Taxonomy" id="68187"/>
    <lineage>
        <taxon>Bacteria</taxon>
        <taxon>Bacillati</taxon>
        <taxon>Actinomycetota</taxon>
        <taxon>Actinomycetes</taxon>
        <taxon>Kitasatosporales</taxon>
        <taxon>Streptomycetaceae</taxon>
        <taxon>Streptomyces</taxon>
    </lineage>
</organism>
<evidence type="ECO:0000313" key="3">
    <source>
        <dbReference type="Proteomes" id="UP000642673"/>
    </source>
</evidence>
<protein>
    <submittedName>
        <fullName evidence="2">Uncharacterized protein</fullName>
    </submittedName>
</protein>
<keyword evidence="3" id="KW-1185">Reference proteome</keyword>
<comment type="caution">
    <text evidence="2">The sequence shown here is derived from an EMBL/GenBank/DDBJ whole genome shotgun (WGS) entry which is preliminary data.</text>
</comment>
<sequence>MPTLPGGASMYVMSALKTSRELIRHSYYRYEFATVAVTHSLFALEHVLAERLTTNEPRSRPRPKVWQNRRSGLHAASGRSQLVTSRRHPCCRYESVCRPSARGHEAT</sequence>
<proteinExistence type="predicted"/>
<feature type="region of interest" description="Disordered" evidence="1">
    <location>
        <begin position="54"/>
        <end position="86"/>
    </location>
</feature>
<reference evidence="3" key="1">
    <citation type="journal article" date="2019" name="Int. J. Syst. Evol. Microbiol.">
        <title>The Global Catalogue of Microorganisms (GCM) 10K type strain sequencing project: providing services to taxonomists for standard genome sequencing and annotation.</title>
        <authorList>
            <consortium name="The Broad Institute Genomics Platform"/>
            <consortium name="The Broad Institute Genome Sequencing Center for Infectious Disease"/>
            <person name="Wu L."/>
            <person name="Ma J."/>
        </authorList>
    </citation>
    <scope>NUCLEOTIDE SEQUENCE [LARGE SCALE GENOMIC DNA]</scope>
    <source>
        <strain evidence="3">JCM 4738</strain>
    </source>
</reference>